<organism evidence="12 13">
    <name type="scientific">Comamonas testosteroni TK102</name>
    <dbReference type="NCBI Taxonomy" id="1392005"/>
    <lineage>
        <taxon>Bacteria</taxon>
        <taxon>Pseudomonadati</taxon>
        <taxon>Pseudomonadota</taxon>
        <taxon>Betaproteobacteria</taxon>
        <taxon>Burkholderiales</taxon>
        <taxon>Comamonadaceae</taxon>
        <taxon>Comamonas</taxon>
    </lineage>
</organism>
<dbReference type="Pfam" id="PF13444">
    <property type="entry name" value="Acetyltransf_5"/>
    <property type="match status" value="1"/>
</dbReference>
<dbReference type="EMBL" id="CP006704">
    <property type="protein sequence ID" value="AIJ44609.1"/>
    <property type="molecule type" value="Genomic_DNA"/>
</dbReference>
<dbReference type="GO" id="GO:0006629">
    <property type="term" value="P:lipid metabolic process"/>
    <property type="evidence" value="ECO:0007669"/>
    <property type="project" value="UniProtKB-KW"/>
</dbReference>
<comment type="similarity">
    <text evidence="6">Belongs to the acetyltransferase family. OlsB subfamily.</text>
</comment>
<protein>
    <recommendedName>
        <fullName evidence="8">L-ornithine N(alpha)-acyltransferase</fullName>
        <ecNumber evidence="7">2.3.2.30</ecNumber>
    </recommendedName>
</protein>
<accession>A0A076PCU7</accession>
<keyword evidence="3" id="KW-0808">Transferase</keyword>
<comment type="catalytic activity">
    <reaction evidence="10">
        <text>a (3R)-hydroxyacyl-[ACP] + L-ornithine = a lyso-ornithine lipid + holo-[ACP] + H(+)</text>
        <dbReference type="Rhea" id="RHEA:20633"/>
        <dbReference type="Rhea" id="RHEA-COMP:9685"/>
        <dbReference type="Rhea" id="RHEA-COMP:9945"/>
        <dbReference type="ChEBI" id="CHEBI:15378"/>
        <dbReference type="ChEBI" id="CHEBI:46911"/>
        <dbReference type="ChEBI" id="CHEBI:64479"/>
        <dbReference type="ChEBI" id="CHEBI:78827"/>
        <dbReference type="ChEBI" id="CHEBI:138482"/>
        <dbReference type="EC" id="2.3.2.30"/>
    </reaction>
    <physiologicalReaction direction="left-to-right" evidence="10">
        <dbReference type="Rhea" id="RHEA:20634"/>
    </physiologicalReaction>
</comment>
<evidence type="ECO:0000256" key="9">
    <source>
        <dbReference type="ARBA" id="ARBA00045724"/>
    </source>
</evidence>
<evidence type="ECO:0000256" key="2">
    <source>
        <dbReference type="ARBA" id="ARBA00022516"/>
    </source>
</evidence>
<evidence type="ECO:0000256" key="3">
    <source>
        <dbReference type="ARBA" id="ARBA00022679"/>
    </source>
</evidence>
<dbReference type="InterPro" id="IPR052351">
    <property type="entry name" value="Ornithine_N-alpha-AT"/>
</dbReference>
<comment type="pathway">
    <text evidence="1">Lipid metabolism.</text>
</comment>
<keyword evidence="4" id="KW-0443">Lipid metabolism</keyword>
<feature type="region of interest" description="Disordered" evidence="11">
    <location>
        <begin position="12"/>
        <end position="33"/>
    </location>
</feature>
<dbReference type="KEGG" id="ctes:O987_02100"/>
<evidence type="ECO:0000256" key="10">
    <source>
        <dbReference type="ARBA" id="ARBA00047785"/>
    </source>
</evidence>
<gene>
    <name evidence="12" type="ORF">O987_02100</name>
</gene>
<keyword evidence="5" id="KW-0012">Acyltransferase</keyword>
<dbReference type="InterPro" id="IPR016181">
    <property type="entry name" value="Acyl_CoA_acyltransferase"/>
</dbReference>
<dbReference type="GO" id="GO:0043810">
    <property type="term" value="F:ornithine-acyl [acyl carrier protein] N-acyltransferase activity"/>
    <property type="evidence" value="ECO:0007669"/>
    <property type="project" value="UniProtKB-EC"/>
</dbReference>
<evidence type="ECO:0000313" key="13">
    <source>
        <dbReference type="Proteomes" id="UP000028782"/>
    </source>
</evidence>
<name>A0A076PCU7_COMTE</name>
<evidence type="ECO:0000256" key="4">
    <source>
        <dbReference type="ARBA" id="ARBA00023098"/>
    </source>
</evidence>
<dbReference type="Proteomes" id="UP000028782">
    <property type="component" value="Chromosome"/>
</dbReference>
<dbReference type="Gene3D" id="3.40.630.30">
    <property type="match status" value="1"/>
</dbReference>
<evidence type="ECO:0000256" key="8">
    <source>
        <dbReference type="ARBA" id="ARBA00039866"/>
    </source>
</evidence>
<evidence type="ECO:0000256" key="6">
    <source>
        <dbReference type="ARBA" id="ARBA00038095"/>
    </source>
</evidence>
<dbReference type="HOGENOM" id="CLU_058962_0_0_4"/>
<dbReference type="AlphaFoldDB" id="A0A076PCU7"/>
<dbReference type="PANTHER" id="PTHR37323:SF1">
    <property type="entry name" value="L-ORNITHINE N(ALPHA)-ACYLTRANSFERASE"/>
    <property type="match status" value="1"/>
</dbReference>
<dbReference type="EC" id="2.3.2.30" evidence="7"/>
<evidence type="ECO:0000313" key="12">
    <source>
        <dbReference type="EMBL" id="AIJ44609.1"/>
    </source>
</evidence>
<sequence>MRHPEILDALNGQSIATTPSSAPSLSHRPASPAHAAAPALRLQVRWARHLDEVRQAQRLRYQIFAEEMGAVLQTPVAGHDIDVFDDFCEHLMVCDEEQNKVIGTYRLLTPAQAQRAGGLYSDQEFDLSPIHAWRAQMVELGRSCVHAEHRQGGVILALWGALAEFMQRNQLEAMVGCASIPMQYPGLAHGEGPARIWQQLRQSHLAEPELQVRPRVALPEELACVSNVSVDALKVEPPALIQGYLRAGAKVLGAPAWDSDFNTADLPIMMRMQDLPSRYRRLFGRMKS</sequence>
<feature type="compositionally biased region" description="Low complexity" evidence="11">
    <location>
        <begin position="19"/>
        <end position="33"/>
    </location>
</feature>
<evidence type="ECO:0000256" key="1">
    <source>
        <dbReference type="ARBA" id="ARBA00005189"/>
    </source>
</evidence>
<evidence type="ECO:0000256" key="5">
    <source>
        <dbReference type="ARBA" id="ARBA00023315"/>
    </source>
</evidence>
<evidence type="ECO:0000256" key="7">
    <source>
        <dbReference type="ARBA" id="ARBA00039058"/>
    </source>
</evidence>
<keyword evidence="2" id="KW-0444">Lipid biosynthesis</keyword>
<evidence type="ECO:0000256" key="11">
    <source>
        <dbReference type="SAM" id="MobiDB-lite"/>
    </source>
</evidence>
<dbReference type="SUPFAM" id="SSF55729">
    <property type="entry name" value="Acyl-CoA N-acyltransferases (Nat)"/>
    <property type="match status" value="1"/>
</dbReference>
<reference evidence="12 13" key="1">
    <citation type="journal article" date="2014" name="Genome Announc.">
        <title>Complete Genome Sequence of Polychlorinated Biphenyl Degrader Comamonas testosteroni TK102 (NBRC 109938).</title>
        <authorList>
            <person name="Fukuda K."/>
            <person name="Hosoyama A."/>
            <person name="Tsuchikane K."/>
            <person name="Ohji S."/>
            <person name="Yamazoe A."/>
            <person name="Fujita N."/>
            <person name="Shintani M."/>
            <person name="Kimbara K."/>
        </authorList>
    </citation>
    <scope>NUCLEOTIDE SEQUENCE [LARGE SCALE GENOMIC DNA]</scope>
    <source>
        <strain evidence="12">TK102</strain>
    </source>
</reference>
<comment type="function">
    <text evidence="9">Catalyzes the first step in the biosynthesis of ornithine lipids, which are phosphorus-free membrane lipids. Catalyzes the 3-hydroxyacyl-acyl carrier protein-dependent acylation of ornithine to form lyso-ornithine lipid (LOL).</text>
</comment>
<proteinExistence type="inferred from homology"/>
<dbReference type="PANTHER" id="PTHR37323">
    <property type="entry name" value="GCN5-RELATED N-ACETYLTRANSFERASE"/>
    <property type="match status" value="1"/>
</dbReference>
<dbReference type="RefSeq" id="WP_003059246.1">
    <property type="nucleotide sequence ID" value="NZ_CP006704.1"/>
</dbReference>